<keyword evidence="4" id="KW-1185">Reference proteome</keyword>
<dbReference type="PROSITE" id="PS51339">
    <property type="entry name" value="PPASE_MYOTUBULARIN"/>
    <property type="match status" value="1"/>
</dbReference>
<dbReference type="EMBL" id="JAAAIP010000134">
    <property type="protein sequence ID" value="KAG0324853.1"/>
    <property type="molecule type" value="Genomic_DNA"/>
</dbReference>
<evidence type="ECO:0000313" key="4">
    <source>
        <dbReference type="Proteomes" id="UP000738325"/>
    </source>
</evidence>
<protein>
    <submittedName>
        <fullName evidence="3">Myotubularin- protein 2</fullName>
    </submittedName>
</protein>
<dbReference type="AlphaFoldDB" id="A0A9P6UXV7"/>
<gene>
    <name evidence="3" type="primary">MTMR2</name>
    <name evidence="3" type="ORF">BGZ99_001367</name>
</gene>
<dbReference type="InterPro" id="IPR029021">
    <property type="entry name" value="Prot-tyrosine_phosphatase-like"/>
</dbReference>
<reference evidence="3" key="1">
    <citation type="journal article" date="2020" name="Fungal Divers.">
        <title>Resolving the Mortierellaceae phylogeny through synthesis of multi-gene phylogenetics and phylogenomics.</title>
        <authorList>
            <person name="Vandepol N."/>
            <person name="Liber J."/>
            <person name="Desiro A."/>
            <person name="Na H."/>
            <person name="Kennedy M."/>
            <person name="Barry K."/>
            <person name="Grigoriev I.V."/>
            <person name="Miller A.N."/>
            <person name="O'Donnell K."/>
            <person name="Stajich J.E."/>
            <person name="Bonito G."/>
        </authorList>
    </citation>
    <scope>NUCLEOTIDE SEQUENCE</scope>
    <source>
        <strain evidence="3">REB-010B</strain>
    </source>
</reference>
<feature type="compositionally biased region" description="Acidic residues" evidence="1">
    <location>
        <begin position="308"/>
        <end position="328"/>
    </location>
</feature>
<evidence type="ECO:0000313" key="3">
    <source>
        <dbReference type="EMBL" id="KAG0324853.1"/>
    </source>
</evidence>
<comment type="caution">
    <text evidence="3">The sequence shown here is derived from an EMBL/GenBank/DDBJ whole genome shotgun (WGS) entry which is preliminary data.</text>
</comment>
<dbReference type="SUPFAM" id="SSF52799">
    <property type="entry name" value="(Phosphotyrosine protein) phosphatases II"/>
    <property type="match status" value="1"/>
</dbReference>
<feature type="compositionally biased region" description="Pro residues" evidence="1">
    <location>
        <begin position="8"/>
        <end position="25"/>
    </location>
</feature>
<evidence type="ECO:0000256" key="1">
    <source>
        <dbReference type="SAM" id="MobiDB-lite"/>
    </source>
</evidence>
<feature type="compositionally biased region" description="Polar residues" evidence="1">
    <location>
        <begin position="298"/>
        <end position="307"/>
    </location>
</feature>
<proteinExistence type="predicted"/>
<dbReference type="Pfam" id="PF06602">
    <property type="entry name" value="Myotub-related"/>
    <property type="match status" value="1"/>
</dbReference>
<dbReference type="Proteomes" id="UP000738325">
    <property type="component" value="Unassembled WGS sequence"/>
</dbReference>
<feature type="domain" description="Myotubularin phosphatase" evidence="2">
    <location>
        <begin position="1"/>
        <end position="154"/>
    </location>
</feature>
<sequence length="426" mass="48330">MESRPSPADMPGPYMPPTETSPPQQPKQMAAVTVPISPSPIFLLFLTCLHHIVQQHPNRFEYNDYLLVLLARAAGGFSPFGDFLYNNEKERAQDRLRQRTPSIWKWIQENQGWFTNRDYASGTDPASKHPDAWRANVLHIQTGGRFSSLWSEYYFNTTPVWFPDPRSVLSTASTFAECNLNQPLLSLRRQLVLSADPFYASQFDQHQIQQLAFPGLSTNRTQQHPLCNDRRSTVMTIPPSLALLEGQDMHLYYLLVQRLRDRRKERLQQAFLNWKSWAKRRREEKPAREAGWRLMSGVSGSNSSQDDSLVDGPDDGEDFGGESEDEDFTLSSRRCAPELKVVVAAKGIEAAMERMLEGRPFFGEGSLVYDDQDSDNEMFFTREGAIRGSASGKDRDLAMLDEDGLEGAFDDFGFPVNTDDSEVVVV</sequence>
<feature type="region of interest" description="Disordered" evidence="1">
    <location>
        <begin position="1"/>
        <end position="29"/>
    </location>
</feature>
<evidence type="ECO:0000259" key="2">
    <source>
        <dbReference type="PROSITE" id="PS51339"/>
    </source>
</evidence>
<organism evidence="3 4">
    <name type="scientific">Dissophora globulifera</name>
    <dbReference type="NCBI Taxonomy" id="979702"/>
    <lineage>
        <taxon>Eukaryota</taxon>
        <taxon>Fungi</taxon>
        <taxon>Fungi incertae sedis</taxon>
        <taxon>Mucoromycota</taxon>
        <taxon>Mortierellomycotina</taxon>
        <taxon>Mortierellomycetes</taxon>
        <taxon>Mortierellales</taxon>
        <taxon>Mortierellaceae</taxon>
        <taxon>Dissophora</taxon>
    </lineage>
</organism>
<dbReference type="PANTHER" id="PTHR10807">
    <property type="entry name" value="MYOTUBULARIN-RELATED"/>
    <property type="match status" value="1"/>
</dbReference>
<feature type="region of interest" description="Disordered" evidence="1">
    <location>
        <begin position="288"/>
        <end position="330"/>
    </location>
</feature>
<name>A0A9P6UXV7_9FUNG</name>
<dbReference type="GO" id="GO:0005737">
    <property type="term" value="C:cytoplasm"/>
    <property type="evidence" value="ECO:0007669"/>
    <property type="project" value="TreeGrafter"/>
</dbReference>
<dbReference type="InterPro" id="IPR010569">
    <property type="entry name" value="Myotubularin-like_Pase_dom"/>
</dbReference>
<dbReference type="InterPro" id="IPR030564">
    <property type="entry name" value="Myotubularin"/>
</dbReference>
<dbReference type="OrthoDB" id="271628at2759"/>
<accession>A0A9P6UXV7</accession>